<dbReference type="RefSeq" id="WP_080806363.1">
    <property type="nucleotide sequence ID" value="NZ_LT828553.1"/>
</dbReference>
<protein>
    <submittedName>
        <fullName evidence="1">Uncharacterized protein</fullName>
    </submittedName>
</protein>
<keyword evidence="2" id="KW-1185">Reference proteome</keyword>
<dbReference type="InterPro" id="IPR023214">
    <property type="entry name" value="HAD_sf"/>
</dbReference>
<dbReference type="STRING" id="1246637.MTBBW1_1790024"/>
<name>A0A1W1HAD9_9BACT</name>
<dbReference type="EMBL" id="FWEV01000089">
    <property type="protein sequence ID" value="SLM29399.1"/>
    <property type="molecule type" value="Genomic_DNA"/>
</dbReference>
<sequence length="84" mass="9392">MDKMRGLAILGVHPYIAMGDEINDIQMLQASTFPVTSCSGVDKLKRIVKYKNGFCSMKSSHEAAFEMLHFAYKTLVDQGMGEMK</sequence>
<reference evidence="1 2" key="1">
    <citation type="submission" date="2017-03" db="EMBL/GenBank/DDBJ databases">
        <authorList>
            <person name="Afonso C.L."/>
            <person name="Miller P.J."/>
            <person name="Scott M.A."/>
            <person name="Spackman E."/>
            <person name="Goraichik I."/>
            <person name="Dimitrov K.M."/>
            <person name="Suarez D.L."/>
            <person name="Swayne D.E."/>
        </authorList>
    </citation>
    <scope>NUCLEOTIDE SEQUENCE [LARGE SCALE GENOMIC DNA]</scope>
    <source>
        <strain evidence="1">PRJEB14757</strain>
    </source>
</reference>
<organism evidence="1 2">
    <name type="scientific">Desulfamplus magnetovallimortis</name>
    <dbReference type="NCBI Taxonomy" id="1246637"/>
    <lineage>
        <taxon>Bacteria</taxon>
        <taxon>Pseudomonadati</taxon>
        <taxon>Thermodesulfobacteriota</taxon>
        <taxon>Desulfobacteria</taxon>
        <taxon>Desulfobacterales</taxon>
        <taxon>Desulfobacteraceae</taxon>
        <taxon>Desulfamplus</taxon>
    </lineage>
</organism>
<dbReference type="Proteomes" id="UP000191931">
    <property type="component" value="Unassembled WGS sequence"/>
</dbReference>
<evidence type="ECO:0000313" key="2">
    <source>
        <dbReference type="Proteomes" id="UP000191931"/>
    </source>
</evidence>
<proteinExistence type="predicted"/>
<dbReference type="SUPFAM" id="SSF56784">
    <property type="entry name" value="HAD-like"/>
    <property type="match status" value="1"/>
</dbReference>
<accession>A0A1W1HAD9</accession>
<dbReference type="AlphaFoldDB" id="A0A1W1HAD9"/>
<gene>
    <name evidence="1" type="ORF">MTBBW1_1790024</name>
</gene>
<evidence type="ECO:0000313" key="1">
    <source>
        <dbReference type="EMBL" id="SLM29399.1"/>
    </source>
</evidence>
<dbReference type="Gene3D" id="3.40.50.1000">
    <property type="entry name" value="HAD superfamily/HAD-like"/>
    <property type="match status" value="1"/>
</dbReference>
<dbReference type="OrthoDB" id="9781413at2"/>
<dbReference type="InterPro" id="IPR036412">
    <property type="entry name" value="HAD-like_sf"/>
</dbReference>